<comment type="function">
    <text evidence="9">Component of the cytochrome c oxidase, the last enzyme in the mitochondrial electron transport chain which drives oxidative phosphorylation. The respiratory chain contains 3 multisubunit complexes succinate dehydrogenase (complex II, CII), ubiquinol-cytochrome c oxidoreductase (cytochrome b-c1 complex, complex III, CIII) and cytochrome c oxidase (complex IV, CIV), that cooperate to transfer electrons derived from NADH and succinate to molecular oxygen, creating an electrochemical gradient over the inner membrane that drives transmembrane transport and the ATP synthase. Cytochrome c oxidase is the component of the respiratory chain that catalyzes the reduction of oxygen to water. Electrons originating from reduced cytochrome c in the intermembrane space (IMS) are transferred via the dinuclear copper A center (CU(A)) of subunit 2 and heme A of subunit 1 to the active site in subunit 1, a binuclear center (BNC) formed by heme A3 and copper B (CU(B)). The BNC reduces molecular oxygen to 2 water molecules using 4 electrons from cytochrome c in the IMS and 4 protons from the mitochondrial matrix.</text>
</comment>
<dbReference type="Gene3D" id="1.20.120.80">
    <property type="entry name" value="Cytochrome c oxidase, subunit III, four-helix bundle"/>
    <property type="match status" value="1"/>
</dbReference>
<dbReference type="GO" id="GO:0031967">
    <property type="term" value="C:organelle envelope"/>
    <property type="evidence" value="ECO:0007669"/>
    <property type="project" value="UniProtKB-ARBA"/>
</dbReference>
<protein>
    <recommendedName>
        <fullName evidence="4 9">Cytochrome c oxidase subunit 3</fullName>
    </recommendedName>
</protein>
<gene>
    <name evidence="12" type="primary">cox3</name>
</gene>
<reference evidence="12" key="1">
    <citation type="journal article" date="2013" name="Genome Biol. Evol.">
        <title>Tracing the evolution of streptophyte algae and their mitochondrial genome.</title>
        <authorList>
            <person name="Turmel M."/>
            <person name="Otis C."/>
            <person name="Lemieux C."/>
        </authorList>
    </citation>
    <scope>NUCLEOTIDE SEQUENCE</scope>
</reference>
<keyword evidence="8 10" id="KW-0472">Membrane</keyword>
<dbReference type="InterPro" id="IPR024791">
    <property type="entry name" value="Cyt_c/ubiquinol_Oxase_su3"/>
</dbReference>
<dbReference type="AlphaFoldDB" id="U5YE11"/>
<feature type="transmembrane region" description="Helical" evidence="10">
    <location>
        <begin position="85"/>
        <end position="104"/>
    </location>
</feature>
<dbReference type="GeneID" id="17622558"/>
<feature type="transmembrane region" description="Helical" evidence="10">
    <location>
        <begin position="161"/>
        <end position="179"/>
    </location>
</feature>
<keyword evidence="7 10" id="KW-1133">Transmembrane helix</keyword>
<geneLocation type="mitochondrion" evidence="12"/>
<dbReference type="PANTHER" id="PTHR11403:SF7">
    <property type="entry name" value="CYTOCHROME C OXIDASE SUBUNIT 3"/>
    <property type="match status" value="1"/>
</dbReference>
<feature type="transmembrane region" description="Helical" evidence="10">
    <location>
        <begin position="242"/>
        <end position="262"/>
    </location>
</feature>
<evidence type="ECO:0000256" key="5">
    <source>
        <dbReference type="ARBA" id="ARBA00022692"/>
    </source>
</evidence>
<dbReference type="PANTHER" id="PTHR11403">
    <property type="entry name" value="CYTOCHROME C OXIDASE SUBUNIT III"/>
    <property type="match status" value="1"/>
</dbReference>
<comment type="subunit">
    <text evidence="3">Component of the cytochrome c oxidase (complex IV, CIV), a multisubunit enzyme composed of a catalytic core of 3 subunits and several supernumerary subunits. The complex exists as a monomer or a dimer and forms supercomplexes (SCs) in the inner mitochondrial membrane with ubiquinol-cytochrome c oxidoreductase (cytochrome b-c1 complex, complex III, CIII).</text>
</comment>
<evidence type="ECO:0000256" key="7">
    <source>
        <dbReference type="ARBA" id="ARBA00022989"/>
    </source>
</evidence>
<evidence type="ECO:0000313" key="12">
    <source>
        <dbReference type="EMBL" id="AGZ90218.1"/>
    </source>
</evidence>
<dbReference type="GO" id="GO:0031090">
    <property type="term" value="C:organelle membrane"/>
    <property type="evidence" value="ECO:0007669"/>
    <property type="project" value="UniProtKB-ARBA"/>
</dbReference>
<dbReference type="EMBL" id="KF060939">
    <property type="protein sequence ID" value="AGZ90218.1"/>
    <property type="molecule type" value="Genomic_DNA"/>
</dbReference>
<feature type="transmembrane region" description="Helical" evidence="10">
    <location>
        <begin position="199"/>
        <end position="222"/>
    </location>
</feature>
<evidence type="ECO:0000256" key="8">
    <source>
        <dbReference type="ARBA" id="ARBA00023136"/>
    </source>
</evidence>
<dbReference type="GO" id="GO:0006123">
    <property type="term" value="P:mitochondrial electron transport, cytochrome c to oxygen"/>
    <property type="evidence" value="ECO:0007669"/>
    <property type="project" value="UniProtKB-ARBA"/>
</dbReference>
<dbReference type="InterPro" id="IPR033945">
    <property type="entry name" value="Cyt_c_oxase_su3_dom"/>
</dbReference>
<dbReference type="CDD" id="cd01665">
    <property type="entry name" value="Cyt_c_Oxidase_III"/>
    <property type="match status" value="1"/>
</dbReference>
<feature type="domain" description="Heme-copper oxidase subunit III family profile" evidence="11">
    <location>
        <begin position="4"/>
        <end position="263"/>
    </location>
</feature>
<organism evidence="12">
    <name type="scientific">Monomastix sp. (strain OKE-1)</name>
    <dbReference type="NCBI Taxonomy" id="141716"/>
    <lineage>
        <taxon>Eukaryota</taxon>
        <taxon>Viridiplantae</taxon>
        <taxon>Chlorophyta</taxon>
        <taxon>Mamiellophyceae</taxon>
        <taxon>Monomastigales</taxon>
        <taxon>Monomastigaceae</taxon>
        <taxon>Monomastix</taxon>
    </lineage>
</organism>
<evidence type="ECO:0000256" key="2">
    <source>
        <dbReference type="ARBA" id="ARBA00010581"/>
    </source>
</evidence>
<keyword evidence="9 12" id="KW-0496">Mitochondrion</keyword>
<dbReference type="GO" id="GO:0005739">
    <property type="term" value="C:mitochondrion"/>
    <property type="evidence" value="ECO:0007669"/>
    <property type="project" value="TreeGrafter"/>
</dbReference>
<dbReference type="GO" id="GO:0004129">
    <property type="term" value="F:cytochrome-c oxidase activity"/>
    <property type="evidence" value="ECO:0007669"/>
    <property type="project" value="InterPro"/>
</dbReference>
<evidence type="ECO:0000256" key="10">
    <source>
        <dbReference type="SAM" id="Phobius"/>
    </source>
</evidence>
<evidence type="ECO:0000256" key="6">
    <source>
        <dbReference type="ARBA" id="ARBA00022967"/>
    </source>
</evidence>
<feature type="transmembrane region" description="Helical" evidence="10">
    <location>
        <begin position="44"/>
        <end position="64"/>
    </location>
</feature>
<evidence type="ECO:0000256" key="9">
    <source>
        <dbReference type="RuleBase" id="RU003375"/>
    </source>
</evidence>
<comment type="similarity">
    <text evidence="2 9">Belongs to the cytochrome c oxidase subunit 3 family.</text>
</comment>
<dbReference type="InterPro" id="IPR000298">
    <property type="entry name" value="Cyt_c_oxidase-like_su3"/>
</dbReference>
<evidence type="ECO:0000256" key="4">
    <source>
        <dbReference type="ARBA" id="ARBA00015944"/>
    </source>
</evidence>
<dbReference type="Pfam" id="PF00510">
    <property type="entry name" value="COX3"/>
    <property type="match status" value="1"/>
</dbReference>
<accession>U5YE11</accession>
<name>U5YE11_MONSK</name>
<evidence type="ECO:0000259" key="11">
    <source>
        <dbReference type="PROSITE" id="PS50253"/>
    </source>
</evidence>
<dbReference type="FunFam" id="1.10.287.70:FF:000082">
    <property type="entry name" value="Cytochrome c oxidase subunit 3"/>
    <property type="match status" value="1"/>
</dbReference>
<keyword evidence="6" id="KW-1278">Translocase</keyword>
<keyword evidence="5 9" id="KW-0812">Transmembrane</keyword>
<sequence>MSIQKHPFHLVDPSPWPIMASLASFSTTVGASMYMHGYTGGKELLLFGLTMVMYSMFVWWRDVVREGSFQGHHTSFVQLGLRSGMILFIVSEVMFFVAFFWAFFHSSLAPTVEIGAVWPPKGIDVLNPWEIPFLNTVILLSSGAAVTWAHHAIVAGYRQQAIYGLIVTILLACVFTGLQGLEYIEAPFTISDGIYGSTFYLATGFHGFHVFIGTVFLTICLVRLINFHFTQSHHFGFEAAAWYWHFVDVVWLFLFVAIYWWGGN</sequence>
<dbReference type="RefSeq" id="YP_008802565.1">
    <property type="nucleotide sequence ID" value="NC_022797.1"/>
</dbReference>
<evidence type="ECO:0000256" key="3">
    <source>
        <dbReference type="ARBA" id="ARBA00011164"/>
    </source>
</evidence>
<dbReference type="InterPro" id="IPR013833">
    <property type="entry name" value="Cyt_c_oxidase_su3_a-hlx"/>
</dbReference>
<comment type="subcellular location">
    <subcellularLocation>
        <location evidence="1">Membrane</location>
        <topology evidence="1">Multi-pass membrane protein</topology>
    </subcellularLocation>
</comment>
<proteinExistence type="inferred from homology"/>
<dbReference type="InterPro" id="IPR035973">
    <property type="entry name" value="Cyt_c_oxidase_su3-like_sf"/>
</dbReference>
<evidence type="ECO:0000256" key="1">
    <source>
        <dbReference type="ARBA" id="ARBA00004141"/>
    </source>
</evidence>
<dbReference type="FunFam" id="1.20.120.80:FF:000002">
    <property type="entry name" value="Cytochrome c oxidase subunit 3"/>
    <property type="match status" value="1"/>
</dbReference>
<dbReference type="SUPFAM" id="SSF81452">
    <property type="entry name" value="Cytochrome c oxidase subunit III-like"/>
    <property type="match status" value="1"/>
</dbReference>
<dbReference type="Gene3D" id="1.10.287.70">
    <property type="match status" value="1"/>
</dbReference>
<dbReference type="GO" id="GO:0045277">
    <property type="term" value="C:respiratory chain complex IV"/>
    <property type="evidence" value="ECO:0007669"/>
    <property type="project" value="UniProtKB-ARBA"/>
</dbReference>
<dbReference type="PROSITE" id="PS50253">
    <property type="entry name" value="COX3"/>
    <property type="match status" value="1"/>
</dbReference>